<proteinExistence type="predicted"/>
<feature type="transmembrane region" description="Helical" evidence="6">
    <location>
        <begin position="69"/>
        <end position="90"/>
    </location>
</feature>
<accession>S4XHZ8</accession>
<dbReference type="InterPro" id="IPR007829">
    <property type="entry name" value="TM2"/>
</dbReference>
<gene>
    <name evidence="8" type="ORF">A606_08350</name>
</gene>
<evidence type="ECO:0000256" key="4">
    <source>
        <dbReference type="ARBA" id="ARBA00023136"/>
    </source>
</evidence>
<dbReference type="AlphaFoldDB" id="S4XHZ8"/>
<feature type="transmembrane region" description="Helical" evidence="6">
    <location>
        <begin position="102"/>
        <end position="133"/>
    </location>
</feature>
<organism evidence="8 9">
    <name type="scientific">Corynebacterium terpenotabidum Y-11</name>
    <dbReference type="NCBI Taxonomy" id="1200352"/>
    <lineage>
        <taxon>Bacteria</taxon>
        <taxon>Bacillati</taxon>
        <taxon>Actinomycetota</taxon>
        <taxon>Actinomycetes</taxon>
        <taxon>Mycobacteriales</taxon>
        <taxon>Corynebacteriaceae</taxon>
        <taxon>Corynebacterium</taxon>
    </lineage>
</organism>
<evidence type="ECO:0000256" key="6">
    <source>
        <dbReference type="SAM" id="Phobius"/>
    </source>
</evidence>
<evidence type="ECO:0000256" key="3">
    <source>
        <dbReference type="ARBA" id="ARBA00022989"/>
    </source>
</evidence>
<dbReference type="GO" id="GO:0016020">
    <property type="term" value="C:membrane"/>
    <property type="evidence" value="ECO:0007669"/>
    <property type="project" value="UniProtKB-SubCell"/>
</dbReference>
<evidence type="ECO:0000256" key="1">
    <source>
        <dbReference type="ARBA" id="ARBA00004141"/>
    </source>
</evidence>
<keyword evidence="3 6" id="KW-1133">Transmembrane helix</keyword>
<comment type="subcellular location">
    <subcellularLocation>
        <location evidence="1">Membrane</location>
        <topology evidence="1">Multi-pass membrane protein</topology>
    </subcellularLocation>
</comment>
<dbReference type="HOGENOM" id="CLU_081297_1_1_11"/>
<dbReference type="EMBL" id="CP003696">
    <property type="protein sequence ID" value="AGP31315.1"/>
    <property type="molecule type" value="Genomic_DNA"/>
</dbReference>
<evidence type="ECO:0000256" key="2">
    <source>
        <dbReference type="ARBA" id="ARBA00022692"/>
    </source>
</evidence>
<evidence type="ECO:0000313" key="9">
    <source>
        <dbReference type="Proteomes" id="UP000014809"/>
    </source>
</evidence>
<dbReference type="Pfam" id="PF05154">
    <property type="entry name" value="TM2"/>
    <property type="match status" value="1"/>
</dbReference>
<evidence type="ECO:0000313" key="8">
    <source>
        <dbReference type="EMBL" id="AGP31315.1"/>
    </source>
</evidence>
<feature type="domain" description="TM2" evidence="7">
    <location>
        <begin position="65"/>
        <end position="114"/>
    </location>
</feature>
<sequence length="149" mass="16092">MSNPFANGGQDPYQADPQSSAQQPYIDPYAQQGYPQQGYYQQGYPQPNALVPHAAPGYPAVGYAPKSKIAAALLAFFLGSLGVHNFYLGYNGKAWTQLGLTIFGYVTAIFLIGFLFILGVGIWAFVEFIMILAGGGRYRTDAKGVPLTN</sequence>
<reference evidence="8 9" key="1">
    <citation type="submission" date="2012-06" db="EMBL/GenBank/DDBJ databases">
        <title>Complete genome sequence of Corynebacterium terpenotabidum Y-11 (=DSM 44721).</title>
        <authorList>
            <person name="Ruckert C."/>
            <person name="Albersmeier A."/>
            <person name="Al-Dilaimi A."/>
            <person name="Szczepanowski R."/>
            <person name="Kalinowski J."/>
        </authorList>
    </citation>
    <scope>NUCLEOTIDE SEQUENCE [LARGE SCALE GENOMIC DNA]</scope>
    <source>
        <strain evidence="8 9">Y-11</strain>
    </source>
</reference>
<evidence type="ECO:0000259" key="7">
    <source>
        <dbReference type="Pfam" id="PF05154"/>
    </source>
</evidence>
<dbReference type="PATRIC" id="fig|1200352.3.peg.1698"/>
<evidence type="ECO:0000256" key="5">
    <source>
        <dbReference type="SAM" id="MobiDB-lite"/>
    </source>
</evidence>
<dbReference type="Proteomes" id="UP000014809">
    <property type="component" value="Chromosome"/>
</dbReference>
<feature type="region of interest" description="Disordered" evidence="5">
    <location>
        <begin position="1"/>
        <end position="25"/>
    </location>
</feature>
<keyword evidence="9" id="KW-1185">Reference proteome</keyword>
<dbReference type="STRING" id="1200352.A606_08350"/>
<dbReference type="RefSeq" id="WP_020441671.1">
    <property type="nucleotide sequence ID" value="NC_021663.1"/>
</dbReference>
<dbReference type="OrthoDB" id="2004788at2"/>
<keyword evidence="4 6" id="KW-0472">Membrane</keyword>
<keyword evidence="2 6" id="KW-0812">Transmembrane</keyword>
<protein>
    <recommendedName>
        <fullName evidence="7">TM2 domain-containing protein</fullName>
    </recommendedName>
</protein>
<name>S4XHZ8_9CORY</name>
<dbReference type="eggNOG" id="COG2314">
    <property type="taxonomic scope" value="Bacteria"/>
</dbReference>
<dbReference type="KEGG" id="cter:A606_08350"/>